<proteinExistence type="predicted"/>
<dbReference type="Proteomes" id="UP000032545">
    <property type="component" value="Unassembled WGS sequence"/>
</dbReference>
<name>A0A0D8B9N8_9ACTN</name>
<comment type="caution">
    <text evidence="1">The sequence shown here is derived from an EMBL/GenBank/DDBJ whole genome shotgun (WGS) entry which is preliminary data.</text>
</comment>
<dbReference type="OrthoDB" id="9973718at2"/>
<evidence type="ECO:0000313" key="2">
    <source>
        <dbReference type="Proteomes" id="UP000032545"/>
    </source>
</evidence>
<reference evidence="2" key="1">
    <citation type="submission" date="2015-02" db="EMBL/GenBank/DDBJ databases">
        <title>Draft Genome of Frankia sp. CpI1-S.</title>
        <authorList>
            <person name="Oshone R.T."/>
            <person name="Ngom M."/>
            <person name="Ghodhbane-Gtari F."/>
            <person name="Gtari M."/>
            <person name="Morris K."/>
            <person name="Thomas K."/>
            <person name="Sen A."/>
            <person name="Tisa L.S."/>
        </authorList>
    </citation>
    <scope>NUCLEOTIDE SEQUENCE [LARGE SCALE GENOMIC DNA]</scope>
    <source>
        <strain evidence="2">CpI1-S</strain>
    </source>
</reference>
<protein>
    <submittedName>
        <fullName evidence="1">Uncharacterized protein</fullName>
    </submittedName>
</protein>
<keyword evidence="2" id="KW-1185">Reference proteome</keyword>
<reference evidence="1 2" key="2">
    <citation type="journal article" date="2016" name="Genome Announc.">
        <title>Permanent Draft Genome Sequences for Two Variants of Frankia sp. Strain CpI1, the First Frankia Strain Isolated from Root Nodules of Comptonia peregrina.</title>
        <authorList>
            <person name="Oshone R."/>
            <person name="Hurst S.G.IV."/>
            <person name="Abebe-Akele F."/>
            <person name="Simpson S."/>
            <person name="Morris K."/>
            <person name="Thomas W.K."/>
            <person name="Tisa L.S."/>
        </authorList>
    </citation>
    <scope>NUCLEOTIDE SEQUENCE [LARGE SCALE GENOMIC DNA]</scope>
    <source>
        <strain evidence="2">CpI1-S</strain>
    </source>
</reference>
<gene>
    <name evidence="1" type="ORF">FF36_05588</name>
</gene>
<dbReference type="AlphaFoldDB" id="A0A0D8B9N8"/>
<dbReference type="PATRIC" id="fig|1502723.3.peg.6195"/>
<dbReference type="RefSeq" id="WP_044888050.1">
    <property type="nucleotide sequence ID" value="NZ_JYFN01000071.1"/>
</dbReference>
<sequence>MIPAIRLRAATVQGLDGMQAGRLRAALAWAHRRASRTGTFPATLLADRLQVPVDEAATLLNNLALLGMAERYRASSDASVYACGPLLAATPASDPGARPQEEILPRELWAAIIIAQAETGLASGEAIAELLDAARRVDRVDVTLRLVVLAVRGLLLLGPDQGAAHRQWQATARGTCRSRDLLARALTDHEVWTVLGADPLDVDADVDLLTAARRLGVAGERLEGWVDRHTRAGHFARVGPGLRLTDVGREAINAVREGPGSETAPLPPPSWPLPLPRDGAGVRRAGWCPRAAPIPRACGGGSGCRVSRRLGQGIERVAVRDLRAAVLWAQVRTAHAGVFSASQVEVPATAQDVSRWLNVLATIRLLSRYQTVSGLWMYACRPPLAVPAPDGVRPLDTISPPEWWAAVVTAQLQTGKASAAQIAALLDTQTGRVDRMDLLLRLAALAAGGRLRACTDGTTRLPPTDIGWTTVTTTPPPP</sequence>
<dbReference type="EMBL" id="JYFN01000071">
    <property type="protein sequence ID" value="KJE20097.1"/>
    <property type="molecule type" value="Genomic_DNA"/>
</dbReference>
<organism evidence="1 2">
    <name type="scientific">Frankia torreyi</name>
    <dbReference type="NCBI Taxonomy" id="1856"/>
    <lineage>
        <taxon>Bacteria</taxon>
        <taxon>Bacillati</taxon>
        <taxon>Actinomycetota</taxon>
        <taxon>Actinomycetes</taxon>
        <taxon>Frankiales</taxon>
        <taxon>Frankiaceae</taxon>
        <taxon>Frankia</taxon>
    </lineage>
</organism>
<evidence type="ECO:0000313" key="1">
    <source>
        <dbReference type="EMBL" id="KJE20097.1"/>
    </source>
</evidence>
<accession>A0A0D8B9N8</accession>